<name>A5B4A1_VITVI</name>
<organism evidence="1">
    <name type="scientific">Vitis vinifera</name>
    <name type="common">Grape</name>
    <dbReference type="NCBI Taxonomy" id="29760"/>
    <lineage>
        <taxon>Eukaryota</taxon>
        <taxon>Viridiplantae</taxon>
        <taxon>Streptophyta</taxon>
        <taxon>Embryophyta</taxon>
        <taxon>Tracheophyta</taxon>
        <taxon>Spermatophyta</taxon>
        <taxon>Magnoliopsida</taxon>
        <taxon>eudicotyledons</taxon>
        <taxon>Gunneridae</taxon>
        <taxon>Pentapetalae</taxon>
        <taxon>rosids</taxon>
        <taxon>Vitales</taxon>
        <taxon>Vitaceae</taxon>
        <taxon>Viteae</taxon>
        <taxon>Vitis</taxon>
    </lineage>
</organism>
<sequence length="153" mass="17298">MYWQGYSCVSLSGNRGIFMCDYGNEIFSGLKDRFKVVGRGEDERFNGYLDGMKTMFRRESPDDAGLTWMIEALRAGKTSRTRLGTLSARIREGDAFGEGRTTSRTILGTLSARIRESDAFEEARTTSCTILGTLSAYIRREGDTKREEDQQPY</sequence>
<evidence type="ECO:0000313" key="1">
    <source>
        <dbReference type="EMBL" id="CAN67509.1"/>
    </source>
</evidence>
<reference evidence="1" key="1">
    <citation type="journal article" date="2007" name="PLoS ONE">
        <title>The first genome sequence of an elite grapevine cultivar (Pinot noir Vitis vinifera L.): coping with a highly heterozygous genome.</title>
        <authorList>
            <person name="Velasco R."/>
            <person name="Zharkikh A."/>
            <person name="Troggio M."/>
            <person name="Cartwright D.A."/>
            <person name="Cestaro A."/>
            <person name="Pruss D."/>
            <person name="Pindo M."/>
            <person name="FitzGerald L.M."/>
            <person name="Vezzulli S."/>
            <person name="Reid J."/>
            <person name="Malacarne G."/>
            <person name="Iliev D."/>
            <person name="Coppola G."/>
            <person name="Wardell B."/>
            <person name="Micheletti D."/>
            <person name="Macalma T."/>
            <person name="Facci M."/>
            <person name="Mitchell J.T."/>
            <person name="Perazzolli M."/>
            <person name="Eldredge G."/>
            <person name="Gatto P."/>
            <person name="Oyzerski R."/>
            <person name="Moretto M."/>
            <person name="Gutin N."/>
            <person name="Stefanini M."/>
            <person name="Chen Y."/>
            <person name="Segala C."/>
            <person name="Davenport C."/>
            <person name="Dematte L."/>
            <person name="Mraz A."/>
            <person name="Battilana J."/>
            <person name="Stormo K."/>
            <person name="Costa F."/>
            <person name="Tao Q."/>
            <person name="Si-Ammour A."/>
            <person name="Harkins T."/>
            <person name="Lackey A."/>
            <person name="Perbost C."/>
            <person name="Taillon B."/>
            <person name="Stella A."/>
            <person name="Solovyev V."/>
            <person name="Fawcett J.A."/>
            <person name="Sterck L."/>
            <person name="Vandepoele K."/>
            <person name="Grando S.M."/>
            <person name="Toppo S."/>
            <person name="Moser C."/>
            <person name="Lanchbury J."/>
            <person name="Bogden R."/>
            <person name="Skolnick M."/>
            <person name="Sgaramella V."/>
            <person name="Bhatnagar S.K."/>
            <person name="Fontana P."/>
            <person name="Gutin A."/>
            <person name="Van de Peer Y."/>
            <person name="Salamini F."/>
            <person name="Viola R."/>
        </authorList>
    </citation>
    <scope>NUCLEOTIDE SEQUENCE</scope>
</reference>
<gene>
    <name evidence="1" type="ORF">VITISV_026951</name>
</gene>
<dbReference type="EMBL" id="AM446111">
    <property type="protein sequence ID" value="CAN67509.1"/>
    <property type="molecule type" value="Genomic_DNA"/>
</dbReference>
<accession>A5B4A1</accession>
<proteinExistence type="predicted"/>
<dbReference type="AlphaFoldDB" id="A5B4A1"/>
<protein>
    <submittedName>
        <fullName evidence="1">Uncharacterized protein</fullName>
    </submittedName>
</protein>